<sequence>MTDKSYSICDVFMIALNVYSLASNAIIEALAQIPEAVSDTRRYIKLYAETKNNRLEERTFDLYLSILKVLNHIMRFFAERSVNKFAGSLFQQHSYQKELFSSIDNIKVQVSRVKEEFEHCMQRRVADMQKSIVNTDQNATKSLQLLQALYNQLILQEPRSSFDQGAPASYNKKQLDSLLTALQYNDAAVSRDIQTCLRNGYASDEAFQAKAAELIESPELKNFIVSNANLGMLLINGNEDMSTTEGVSPVSLVSARIAVASESTPQALSLSFFCTEHRPYGGPPGPPAPASMMASLTAQLLTKMEAKSFNIDLTFCDDLEAEDIPGLNPKTLCLIFSRLAKQLPEGTILICLIDGIDLYETGGFREDVNTIMRRMSRQVSKRTNVVFKLIVTCTGRARAIQTHFASVINMEESVEPDDSSRWRIGHSNILGDLQDKEP</sequence>
<dbReference type="AlphaFoldDB" id="A0AA35PWV8"/>
<proteinExistence type="predicted"/>
<organism evidence="1 2">
    <name type="scientific">Clonostachys chloroleuca</name>
    <dbReference type="NCBI Taxonomy" id="1926264"/>
    <lineage>
        <taxon>Eukaryota</taxon>
        <taxon>Fungi</taxon>
        <taxon>Dikarya</taxon>
        <taxon>Ascomycota</taxon>
        <taxon>Pezizomycotina</taxon>
        <taxon>Sordariomycetes</taxon>
        <taxon>Hypocreomycetidae</taxon>
        <taxon>Hypocreales</taxon>
        <taxon>Bionectriaceae</taxon>
        <taxon>Clonostachys</taxon>
    </lineage>
</organism>
<dbReference type="PANTHER" id="PTHR40619">
    <property type="entry name" value="FUNGAL STAND N-TERMINAL GOODBYE DOMAIN-CONTAINING PROTEIN"/>
    <property type="match status" value="1"/>
</dbReference>
<name>A0AA35PWV8_9HYPO</name>
<comment type="caution">
    <text evidence="1">The sequence shown here is derived from an EMBL/GenBank/DDBJ whole genome shotgun (WGS) entry which is preliminary data.</text>
</comment>
<keyword evidence="2" id="KW-1185">Reference proteome</keyword>
<evidence type="ECO:0000313" key="1">
    <source>
        <dbReference type="EMBL" id="CAI6014260.1"/>
    </source>
</evidence>
<evidence type="ECO:0000313" key="2">
    <source>
        <dbReference type="Proteomes" id="UP001160390"/>
    </source>
</evidence>
<reference evidence="1" key="1">
    <citation type="submission" date="2023-01" db="EMBL/GenBank/DDBJ databases">
        <authorList>
            <person name="Piombo E."/>
        </authorList>
    </citation>
    <scope>NUCLEOTIDE SEQUENCE</scope>
</reference>
<dbReference type="Proteomes" id="UP001160390">
    <property type="component" value="Unassembled WGS sequence"/>
</dbReference>
<dbReference type="EMBL" id="CABFNP030000426">
    <property type="protein sequence ID" value="CAI6014260.1"/>
    <property type="molecule type" value="Genomic_DNA"/>
</dbReference>
<accession>A0AA35PWV8</accession>
<protein>
    <submittedName>
        <fullName evidence="1">Uncharacterized protein</fullName>
    </submittedName>
</protein>
<gene>
    <name evidence="1" type="ORF">CCHLO57077_00011351</name>
</gene>
<dbReference type="PANTHER" id="PTHR40619:SF3">
    <property type="entry name" value="FUNGAL STAND N-TERMINAL GOODBYE DOMAIN-CONTAINING PROTEIN"/>
    <property type="match status" value="1"/>
</dbReference>